<dbReference type="GeneID" id="94849365"/>
<keyword evidence="5 11" id="KW-0645">Protease</keyword>
<evidence type="ECO:0000313" key="15">
    <source>
        <dbReference type="Proteomes" id="UP000179807"/>
    </source>
</evidence>
<dbReference type="GO" id="GO:0004252">
    <property type="term" value="F:serine-type endopeptidase activity"/>
    <property type="evidence" value="ECO:0007669"/>
    <property type="project" value="InterPro"/>
</dbReference>
<dbReference type="Proteomes" id="UP000179807">
    <property type="component" value="Unassembled WGS sequence"/>
</dbReference>
<evidence type="ECO:0000256" key="4">
    <source>
        <dbReference type="ARBA" id="ARBA00013039"/>
    </source>
</evidence>
<feature type="region of interest" description="Disordered" evidence="12">
    <location>
        <begin position="189"/>
        <end position="211"/>
    </location>
</feature>
<dbReference type="InterPro" id="IPR002610">
    <property type="entry name" value="Peptidase_S54_rhomboid-like"/>
</dbReference>
<feature type="transmembrane region" description="Helical" evidence="11">
    <location>
        <begin position="435"/>
        <end position="454"/>
    </location>
</feature>
<dbReference type="PANTHER" id="PTHR22936:SF69">
    <property type="entry name" value="RHOMBOID-LIKE PROTEIN"/>
    <property type="match status" value="1"/>
</dbReference>
<keyword evidence="7 11" id="KW-0378">Hydrolase</keyword>
<dbReference type="VEuPathDB" id="TrichDB:TRFO_43171"/>
<organism evidence="14 15">
    <name type="scientific">Tritrichomonas foetus</name>
    <dbReference type="NCBI Taxonomy" id="1144522"/>
    <lineage>
        <taxon>Eukaryota</taxon>
        <taxon>Metamonada</taxon>
        <taxon>Parabasalia</taxon>
        <taxon>Tritrichomonadida</taxon>
        <taxon>Tritrichomonadidae</taxon>
        <taxon>Tritrichomonas</taxon>
    </lineage>
</organism>
<evidence type="ECO:0000256" key="1">
    <source>
        <dbReference type="ARBA" id="ARBA00000156"/>
    </source>
</evidence>
<comment type="caution">
    <text evidence="14">The sequence shown here is derived from an EMBL/GenBank/DDBJ whole genome shotgun (WGS) entry which is preliminary data.</text>
</comment>
<dbReference type="OrthoDB" id="17726at2759"/>
<feature type="compositionally biased region" description="Basic and acidic residues" evidence="12">
    <location>
        <begin position="196"/>
        <end position="211"/>
    </location>
</feature>
<dbReference type="Pfam" id="PF01694">
    <property type="entry name" value="Rhomboid"/>
    <property type="match status" value="1"/>
</dbReference>
<keyword evidence="9 11" id="KW-1133">Transmembrane helix</keyword>
<evidence type="ECO:0000256" key="7">
    <source>
        <dbReference type="ARBA" id="ARBA00022801"/>
    </source>
</evidence>
<evidence type="ECO:0000259" key="13">
    <source>
        <dbReference type="Pfam" id="PF01694"/>
    </source>
</evidence>
<dbReference type="AlphaFoldDB" id="A0A1J4KWG7"/>
<evidence type="ECO:0000256" key="8">
    <source>
        <dbReference type="ARBA" id="ARBA00022825"/>
    </source>
</evidence>
<comment type="similarity">
    <text evidence="3 11">Belongs to the peptidase S54 family.</text>
</comment>
<feature type="compositionally biased region" description="Basic residues" evidence="12">
    <location>
        <begin position="105"/>
        <end position="114"/>
    </location>
</feature>
<comment type="catalytic activity">
    <reaction evidence="1 11">
        <text>Cleaves type-1 transmembrane domains using a catalytic dyad composed of serine and histidine that are contributed by different transmembrane domains.</text>
        <dbReference type="EC" id="3.4.21.105"/>
    </reaction>
</comment>
<proteinExistence type="inferred from homology"/>
<feature type="transmembrane region" description="Helical" evidence="11">
    <location>
        <begin position="343"/>
        <end position="363"/>
    </location>
</feature>
<feature type="transmembrane region" description="Helical" evidence="11">
    <location>
        <begin position="493"/>
        <end position="512"/>
    </location>
</feature>
<dbReference type="GO" id="GO:0006508">
    <property type="term" value="P:proteolysis"/>
    <property type="evidence" value="ECO:0007669"/>
    <property type="project" value="UniProtKB-KW"/>
</dbReference>
<dbReference type="RefSeq" id="XP_068367182.1">
    <property type="nucleotide sequence ID" value="XM_068514661.1"/>
</dbReference>
<keyword evidence="8 11" id="KW-0720">Serine protease</keyword>
<gene>
    <name evidence="14" type="ORF">TRFO_43171</name>
</gene>
<feature type="compositionally biased region" description="Basic residues" evidence="12">
    <location>
        <begin position="67"/>
        <end position="82"/>
    </location>
</feature>
<dbReference type="InterPro" id="IPR022764">
    <property type="entry name" value="Peptidase_S54_rhomboid_dom"/>
</dbReference>
<comment type="subcellular location">
    <subcellularLocation>
        <location evidence="2 11">Membrane</location>
        <topology evidence="2 11">Multi-pass membrane protein</topology>
    </subcellularLocation>
</comment>
<name>A0A1J4KWG7_9EUKA</name>
<evidence type="ECO:0000256" key="12">
    <source>
        <dbReference type="SAM" id="MobiDB-lite"/>
    </source>
</evidence>
<evidence type="ECO:0000256" key="10">
    <source>
        <dbReference type="ARBA" id="ARBA00023136"/>
    </source>
</evidence>
<keyword evidence="6 11" id="KW-0812">Transmembrane</keyword>
<feature type="region of interest" description="Disordered" evidence="12">
    <location>
        <begin position="302"/>
        <end position="323"/>
    </location>
</feature>
<dbReference type="SUPFAM" id="SSF144091">
    <property type="entry name" value="Rhomboid-like"/>
    <property type="match status" value="1"/>
</dbReference>
<feature type="transmembrane region" description="Helical" evidence="11">
    <location>
        <begin position="408"/>
        <end position="428"/>
    </location>
</feature>
<keyword evidence="10 11" id="KW-0472">Membrane</keyword>
<reference evidence="14" key="1">
    <citation type="submission" date="2016-10" db="EMBL/GenBank/DDBJ databases">
        <authorList>
            <person name="Benchimol M."/>
            <person name="Almeida L.G."/>
            <person name="Vasconcelos A.T."/>
            <person name="Perreira-Neves A."/>
            <person name="Rosa I.A."/>
            <person name="Tasca T."/>
            <person name="Bogo M.R."/>
            <person name="de Souza W."/>
        </authorList>
    </citation>
    <scope>NUCLEOTIDE SEQUENCE [LARGE SCALE GENOMIC DNA]</scope>
    <source>
        <strain evidence="14">K</strain>
    </source>
</reference>
<feature type="compositionally biased region" description="Polar residues" evidence="12">
    <location>
        <begin position="44"/>
        <end position="55"/>
    </location>
</feature>
<evidence type="ECO:0000256" key="9">
    <source>
        <dbReference type="ARBA" id="ARBA00022989"/>
    </source>
</evidence>
<protein>
    <recommendedName>
        <fullName evidence="4">rhomboid protease</fullName>
        <ecNumber evidence="4">3.4.21.105</ecNumber>
    </recommendedName>
</protein>
<feature type="domain" description="Peptidase S54 rhomboid" evidence="13">
    <location>
        <begin position="399"/>
        <end position="535"/>
    </location>
</feature>
<sequence>MFTRRKRIYPDVSPLDEFQNYLSNNDDLIRHHENQKTKNDDRQMNANPPGQNPINKRSKTADNTNKKNGHTQKKSQNHHFKNRNGIQRDSVPEFVVVKHYVKHKSINGIKRKNKPREAKHDNSQKDNLQNDNSQKDNSQKDNLTKDNSKIDQNIALNETTKHTPTWWKEKIPLLAINSQTRMKTPEIAENEGMTVKTERSPKSEQNNKEKLESHQLIVTPKSTDNRDNTNNKDIIIKNDFEIEDKINPKIEEEIKTQNEIIEKYISDDDVFVLKSEDEFNEKSDNDLNKDWSDNFVIDKKEEKSENVNDENRLNQNRKSESQEHLQTVEDDYFFETLEDTPHFPILTIGFQIIFLLSLIAGVLQNGGFEKMTVNPFFGPSEQTLLILGAKYAPFILSGGEFWRFGTAIFIQPGFLYYALCLGINLITVKVERKNGFFTAFFVFFISGTFGFILSSLFIPTHISCGASCALFGHIGVLICQIINSWKYTEKKPYFTVAGIIIAVLIAILFGLTPVVDNFAHFGGLLMGILFSLLIFPLFTYKKAERCILFFVSFIAFPLMATIFMISIILFYRMMNAEENWCKWCEKLNCVNLFNWCNIESYT</sequence>
<dbReference type="PANTHER" id="PTHR22936">
    <property type="entry name" value="RHOMBOID-RELATED"/>
    <property type="match status" value="1"/>
</dbReference>
<accession>A0A1J4KWG7</accession>
<dbReference type="InterPro" id="IPR035952">
    <property type="entry name" value="Rhomboid-like_sf"/>
</dbReference>
<feature type="transmembrane region" description="Helical" evidence="11">
    <location>
        <begin position="518"/>
        <end position="540"/>
    </location>
</feature>
<evidence type="ECO:0000256" key="6">
    <source>
        <dbReference type="ARBA" id="ARBA00022692"/>
    </source>
</evidence>
<evidence type="ECO:0000313" key="14">
    <source>
        <dbReference type="EMBL" id="OHT14046.1"/>
    </source>
</evidence>
<dbReference type="EC" id="3.4.21.105" evidence="4"/>
<dbReference type="EMBL" id="MLAK01000425">
    <property type="protein sequence ID" value="OHT14046.1"/>
    <property type="molecule type" value="Genomic_DNA"/>
</dbReference>
<feature type="compositionally biased region" description="Basic and acidic residues" evidence="12">
    <location>
        <begin position="115"/>
        <end position="124"/>
    </location>
</feature>
<keyword evidence="15" id="KW-1185">Reference proteome</keyword>
<evidence type="ECO:0000256" key="5">
    <source>
        <dbReference type="ARBA" id="ARBA00022670"/>
    </source>
</evidence>
<feature type="transmembrane region" description="Helical" evidence="11">
    <location>
        <begin position="547"/>
        <end position="571"/>
    </location>
</feature>
<dbReference type="Gene3D" id="1.20.1540.10">
    <property type="entry name" value="Rhomboid-like"/>
    <property type="match status" value="1"/>
</dbReference>
<feature type="compositionally biased region" description="Basic and acidic residues" evidence="12">
    <location>
        <begin position="133"/>
        <end position="149"/>
    </location>
</feature>
<feature type="region of interest" description="Disordered" evidence="12">
    <location>
        <begin position="105"/>
        <end position="150"/>
    </location>
</feature>
<feature type="region of interest" description="Disordered" evidence="12">
    <location>
        <begin position="35"/>
        <end position="91"/>
    </location>
</feature>
<comment type="function">
    <text evidence="11">Serine protease involved in intramembrane proteolysis.</text>
</comment>
<dbReference type="GO" id="GO:0016020">
    <property type="term" value="C:membrane"/>
    <property type="evidence" value="ECO:0007669"/>
    <property type="project" value="UniProtKB-SubCell"/>
</dbReference>
<evidence type="ECO:0000256" key="2">
    <source>
        <dbReference type="ARBA" id="ARBA00004141"/>
    </source>
</evidence>
<feature type="transmembrane region" description="Helical" evidence="11">
    <location>
        <begin position="460"/>
        <end position="481"/>
    </location>
</feature>
<evidence type="ECO:0000256" key="11">
    <source>
        <dbReference type="RuleBase" id="RU362115"/>
    </source>
</evidence>
<evidence type="ECO:0000256" key="3">
    <source>
        <dbReference type="ARBA" id="ARBA00009045"/>
    </source>
</evidence>